<gene>
    <name evidence="1" type="ORF">PVAND_004195</name>
</gene>
<evidence type="ECO:0000313" key="1">
    <source>
        <dbReference type="EMBL" id="KAG5674215.1"/>
    </source>
</evidence>
<comment type="caution">
    <text evidence="1">The sequence shown here is derived from an EMBL/GenBank/DDBJ whole genome shotgun (WGS) entry which is preliminary data.</text>
</comment>
<protein>
    <submittedName>
        <fullName evidence="1">Uncharacterized protein</fullName>
    </submittedName>
</protein>
<dbReference type="AlphaFoldDB" id="A0A9J6BWD7"/>
<name>A0A9J6BWD7_POLVA</name>
<proteinExistence type="predicted"/>
<dbReference type="PANTHER" id="PTHR23185">
    <property type="entry name" value="PROTEIN VIRILIZER HOMOLOG"/>
    <property type="match status" value="1"/>
</dbReference>
<dbReference type="Proteomes" id="UP001107558">
    <property type="component" value="Chromosome 2"/>
</dbReference>
<organism evidence="1 2">
    <name type="scientific">Polypedilum vanderplanki</name>
    <name type="common">Sleeping chironomid midge</name>
    <dbReference type="NCBI Taxonomy" id="319348"/>
    <lineage>
        <taxon>Eukaryota</taxon>
        <taxon>Metazoa</taxon>
        <taxon>Ecdysozoa</taxon>
        <taxon>Arthropoda</taxon>
        <taxon>Hexapoda</taxon>
        <taxon>Insecta</taxon>
        <taxon>Pterygota</taxon>
        <taxon>Neoptera</taxon>
        <taxon>Endopterygota</taxon>
        <taxon>Diptera</taxon>
        <taxon>Nematocera</taxon>
        <taxon>Chironomoidea</taxon>
        <taxon>Chironomidae</taxon>
        <taxon>Chironominae</taxon>
        <taxon>Polypedilum</taxon>
        <taxon>Polypedilum</taxon>
    </lineage>
</organism>
<evidence type="ECO:0000313" key="2">
    <source>
        <dbReference type="Proteomes" id="UP001107558"/>
    </source>
</evidence>
<sequence length="168" mass="19106">MDDYLNVFLNLIEFEKKMSMTQGSPGFKHKSPVLSYSVDIIDFVVRNVENLDYLEKFETIWSAHLHPQSHFITEMIKTFCISSSSDLIVLLYRVCVQLSDLAPNMTLNVTRSIVDMILSEATDKNNEGSPSLSRLLKFLALLVRHPCVKVSVLSILSGGKLAEFYHNY</sequence>
<dbReference type="EMBL" id="JADBJN010000002">
    <property type="protein sequence ID" value="KAG5674215.1"/>
    <property type="molecule type" value="Genomic_DNA"/>
</dbReference>
<dbReference type="PANTHER" id="PTHR23185:SF0">
    <property type="entry name" value="PROTEIN VIRILIZER HOMOLOG"/>
    <property type="match status" value="1"/>
</dbReference>
<dbReference type="OrthoDB" id="2011702at2759"/>
<keyword evidence="2" id="KW-1185">Reference proteome</keyword>
<dbReference type="GO" id="GO:0036396">
    <property type="term" value="C:RNA N6-methyladenosine methyltransferase complex"/>
    <property type="evidence" value="ECO:0007669"/>
    <property type="project" value="TreeGrafter"/>
</dbReference>
<dbReference type="InterPro" id="IPR026736">
    <property type="entry name" value="Virilizer"/>
</dbReference>
<reference evidence="1" key="1">
    <citation type="submission" date="2021-03" db="EMBL/GenBank/DDBJ databases">
        <title>Chromosome level genome of the anhydrobiotic midge Polypedilum vanderplanki.</title>
        <authorList>
            <person name="Yoshida Y."/>
            <person name="Kikawada T."/>
            <person name="Gusev O."/>
        </authorList>
    </citation>
    <scope>NUCLEOTIDE SEQUENCE</scope>
    <source>
        <strain evidence="1">NIAS01</strain>
        <tissue evidence="1">Whole body or cell culture</tissue>
    </source>
</reference>
<dbReference type="GO" id="GO:0003723">
    <property type="term" value="F:RNA binding"/>
    <property type="evidence" value="ECO:0007669"/>
    <property type="project" value="TreeGrafter"/>
</dbReference>
<accession>A0A9J6BWD7</accession>